<keyword evidence="2" id="KW-0813">Transport</keyword>
<keyword evidence="10" id="KW-1185">Reference proteome</keyword>
<evidence type="ECO:0000256" key="3">
    <source>
        <dbReference type="ARBA" id="ARBA00022692"/>
    </source>
</evidence>
<name>A0A2H3JKI4_WOLCO</name>
<evidence type="ECO:0000256" key="4">
    <source>
        <dbReference type="ARBA" id="ARBA00022989"/>
    </source>
</evidence>
<feature type="domain" description="Major facilitator superfamily (MFS) profile" evidence="8">
    <location>
        <begin position="50"/>
        <end position="589"/>
    </location>
</feature>
<reference evidence="9 10" key="1">
    <citation type="journal article" date="2012" name="Science">
        <title>The Paleozoic origin of enzymatic lignin decomposition reconstructed from 31 fungal genomes.</title>
        <authorList>
            <person name="Floudas D."/>
            <person name="Binder M."/>
            <person name="Riley R."/>
            <person name="Barry K."/>
            <person name="Blanchette R.A."/>
            <person name="Henrissat B."/>
            <person name="Martinez A.T."/>
            <person name="Otillar R."/>
            <person name="Spatafora J.W."/>
            <person name="Yadav J.S."/>
            <person name="Aerts A."/>
            <person name="Benoit I."/>
            <person name="Boyd A."/>
            <person name="Carlson A."/>
            <person name="Copeland A."/>
            <person name="Coutinho P.M."/>
            <person name="de Vries R.P."/>
            <person name="Ferreira P."/>
            <person name="Findley K."/>
            <person name="Foster B."/>
            <person name="Gaskell J."/>
            <person name="Glotzer D."/>
            <person name="Gorecki P."/>
            <person name="Heitman J."/>
            <person name="Hesse C."/>
            <person name="Hori C."/>
            <person name="Igarashi K."/>
            <person name="Jurgens J.A."/>
            <person name="Kallen N."/>
            <person name="Kersten P."/>
            <person name="Kohler A."/>
            <person name="Kuees U."/>
            <person name="Kumar T.K.A."/>
            <person name="Kuo A."/>
            <person name="LaButti K."/>
            <person name="Larrondo L.F."/>
            <person name="Lindquist E."/>
            <person name="Ling A."/>
            <person name="Lombard V."/>
            <person name="Lucas S."/>
            <person name="Lundell T."/>
            <person name="Martin R."/>
            <person name="McLaughlin D.J."/>
            <person name="Morgenstern I."/>
            <person name="Morin E."/>
            <person name="Murat C."/>
            <person name="Nagy L.G."/>
            <person name="Nolan M."/>
            <person name="Ohm R.A."/>
            <person name="Patyshakuliyeva A."/>
            <person name="Rokas A."/>
            <person name="Ruiz-Duenas F.J."/>
            <person name="Sabat G."/>
            <person name="Salamov A."/>
            <person name="Samejima M."/>
            <person name="Schmutz J."/>
            <person name="Slot J.C."/>
            <person name="St John F."/>
            <person name="Stenlid J."/>
            <person name="Sun H."/>
            <person name="Sun S."/>
            <person name="Syed K."/>
            <person name="Tsang A."/>
            <person name="Wiebenga A."/>
            <person name="Young D."/>
            <person name="Pisabarro A."/>
            <person name="Eastwood D.C."/>
            <person name="Martin F."/>
            <person name="Cullen D."/>
            <person name="Grigoriev I.V."/>
            <person name="Hibbett D.S."/>
        </authorList>
    </citation>
    <scope>NUCLEOTIDE SEQUENCE [LARGE SCALE GENOMIC DNA]</scope>
    <source>
        <strain evidence="9 10">MD-104</strain>
    </source>
</reference>
<feature type="region of interest" description="Disordered" evidence="6">
    <location>
        <begin position="602"/>
        <end position="624"/>
    </location>
</feature>
<dbReference type="InterPro" id="IPR011701">
    <property type="entry name" value="MFS"/>
</dbReference>
<dbReference type="InterPro" id="IPR036259">
    <property type="entry name" value="MFS_trans_sf"/>
</dbReference>
<dbReference type="PANTHER" id="PTHR42718:SF9">
    <property type="entry name" value="MAJOR FACILITATOR SUPERFAMILY MULTIDRUG TRANSPORTER MFSC"/>
    <property type="match status" value="1"/>
</dbReference>
<dbReference type="OMA" id="MGTAFMP"/>
<keyword evidence="3 7" id="KW-0812">Transmembrane</keyword>
<feature type="transmembrane region" description="Helical" evidence="7">
    <location>
        <begin position="209"/>
        <end position="228"/>
    </location>
</feature>
<feature type="transmembrane region" description="Helical" evidence="7">
    <location>
        <begin position="362"/>
        <end position="382"/>
    </location>
</feature>
<evidence type="ECO:0000256" key="2">
    <source>
        <dbReference type="ARBA" id="ARBA00022448"/>
    </source>
</evidence>
<dbReference type="PROSITE" id="PS50850">
    <property type="entry name" value="MFS"/>
    <property type="match status" value="1"/>
</dbReference>
<feature type="transmembrane region" description="Helical" evidence="7">
    <location>
        <begin position="240"/>
        <end position="260"/>
    </location>
</feature>
<evidence type="ECO:0000256" key="6">
    <source>
        <dbReference type="SAM" id="MobiDB-lite"/>
    </source>
</evidence>
<evidence type="ECO:0000259" key="8">
    <source>
        <dbReference type="PROSITE" id="PS50850"/>
    </source>
</evidence>
<gene>
    <name evidence="9" type="ORF">WOLCODRAFT_163984</name>
</gene>
<feature type="transmembrane region" description="Helical" evidence="7">
    <location>
        <begin position="566"/>
        <end position="585"/>
    </location>
</feature>
<dbReference type="Pfam" id="PF07690">
    <property type="entry name" value="MFS_1"/>
    <property type="match status" value="1"/>
</dbReference>
<accession>A0A2H3JKI4</accession>
<feature type="compositionally biased region" description="Basic and acidic residues" evidence="6">
    <location>
        <begin position="612"/>
        <end position="624"/>
    </location>
</feature>
<sequence length="624" mass="66224">MDYGLAFSRRSAASALPASALAAMSPDAEHPQRDGQHEPRKLSTLQTVGLISTCTTAMILNSSNNTAVSISLPMIGDDLAIPEYRLQWIISAYSLSSGCLLLFFGRLADLYGRKKAFLAGILCMGVFGLGCGFAKDEITMDILRGLQGIGAAACIPASLGILAHSFPPSRTRSIAFATFAAGAPVGAAIGMIIGGVLTQLTEKHWRSTFWFLTGISALTFVGGLFSFDADAPSTETDRRVDWLGAFLVTAGLVLIVFVLSDGSIAPDKWHTGYIIALLVVGILLLIAYVAWEHFLETCLDVVPVPAATEKAAAPEPAPAPSRSPLARLDARIRRFAARHAGAWYTPPPVMRPSLWARARGKLAVALVLALLEYSSFMSWNFWVQLYYQDYVGLSPVLTMVRLLPMFVTGVLCNVIVALFVGRVPLVVLVVIGTALTATANLLFALINPAAPYWAFGFPAAIVSVFGADFVFASGTLFVAKVCLPHEQSVGGALFQTMTQVRPRVLTALDEDADADDAQIGAAFGLAVTTIVYDSELAKAALKDGVVVNINGTNAPASAQLTAYKDAMWMGFGLGVFGSLLALLFLRGAGIVGHRKGRENDSVLSTETVSGEQAEKQAEKRAGAA</sequence>
<dbReference type="STRING" id="742152.A0A2H3JKI4"/>
<dbReference type="PANTHER" id="PTHR42718">
    <property type="entry name" value="MAJOR FACILITATOR SUPERFAMILY MULTIDRUG TRANSPORTER MFSC"/>
    <property type="match status" value="1"/>
</dbReference>
<feature type="transmembrane region" description="Helical" evidence="7">
    <location>
        <begin position="142"/>
        <end position="162"/>
    </location>
</feature>
<keyword evidence="5 7" id="KW-0472">Membrane</keyword>
<protein>
    <submittedName>
        <fullName evidence="9">MFS general substrate transporter</fullName>
    </submittedName>
</protein>
<dbReference type="Proteomes" id="UP000218811">
    <property type="component" value="Unassembled WGS sequence"/>
</dbReference>
<comment type="subcellular location">
    <subcellularLocation>
        <location evidence="1">Membrane</location>
        <topology evidence="1">Multi-pass membrane protein</topology>
    </subcellularLocation>
</comment>
<feature type="transmembrane region" description="Helical" evidence="7">
    <location>
        <begin position="116"/>
        <end position="136"/>
    </location>
</feature>
<feature type="transmembrane region" description="Helical" evidence="7">
    <location>
        <begin position="425"/>
        <end position="446"/>
    </location>
</feature>
<feature type="transmembrane region" description="Helical" evidence="7">
    <location>
        <begin position="452"/>
        <end position="478"/>
    </location>
</feature>
<dbReference type="GO" id="GO:0016020">
    <property type="term" value="C:membrane"/>
    <property type="evidence" value="ECO:0007669"/>
    <property type="project" value="UniProtKB-SubCell"/>
</dbReference>
<evidence type="ECO:0000256" key="7">
    <source>
        <dbReference type="SAM" id="Phobius"/>
    </source>
</evidence>
<evidence type="ECO:0000313" key="9">
    <source>
        <dbReference type="EMBL" id="PCH42700.1"/>
    </source>
</evidence>
<dbReference type="Gene3D" id="1.20.1720.10">
    <property type="entry name" value="Multidrug resistance protein D"/>
    <property type="match status" value="1"/>
</dbReference>
<dbReference type="InterPro" id="IPR020846">
    <property type="entry name" value="MFS_dom"/>
</dbReference>
<feature type="transmembrane region" description="Helical" evidence="7">
    <location>
        <begin position="86"/>
        <end position="104"/>
    </location>
</feature>
<feature type="transmembrane region" description="Helical" evidence="7">
    <location>
        <begin position="402"/>
        <end position="420"/>
    </location>
</feature>
<dbReference type="SUPFAM" id="SSF103473">
    <property type="entry name" value="MFS general substrate transporter"/>
    <property type="match status" value="1"/>
</dbReference>
<organism evidence="9 10">
    <name type="scientific">Wolfiporia cocos (strain MD-104)</name>
    <name type="common">Brown rot fungus</name>
    <dbReference type="NCBI Taxonomy" id="742152"/>
    <lineage>
        <taxon>Eukaryota</taxon>
        <taxon>Fungi</taxon>
        <taxon>Dikarya</taxon>
        <taxon>Basidiomycota</taxon>
        <taxon>Agaricomycotina</taxon>
        <taxon>Agaricomycetes</taxon>
        <taxon>Polyporales</taxon>
        <taxon>Phaeolaceae</taxon>
        <taxon>Wolfiporia</taxon>
    </lineage>
</organism>
<dbReference type="GO" id="GO:0022857">
    <property type="term" value="F:transmembrane transporter activity"/>
    <property type="evidence" value="ECO:0007669"/>
    <property type="project" value="InterPro"/>
</dbReference>
<evidence type="ECO:0000256" key="5">
    <source>
        <dbReference type="ARBA" id="ARBA00023136"/>
    </source>
</evidence>
<dbReference type="Gene3D" id="1.20.1250.20">
    <property type="entry name" value="MFS general substrate transporter like domains"/>
    <property type="match status" value="1"/>
</dbReference>
<dbReference type="OrthoDB" id="5086884at2759"/>
<evidence type="ECO:0000256" key="1">
    <source>
        <dbReference type="ARBA" id="ARBA00004141"/>
    </source>
</evidence>
<keyword evidence="4 7" id="KW-1133">Transmembrane helix</keyword>
<proteinExistence type="predicted"/>
<feature type="transmembrane region" description="Helical" evidence="7">
    <location>
        <begin position="272"/>
        <end position="291"/>
    </location>
</feature>
<dbReference type="EMBL" id="KB468124">
    <property type="protein sequence ID" value="PCH42700.1"/>
    <property type="molecule type" value="Genomic_DNA"/>
</dbReference>
<dbReference type="AlphaFoldDB" id="A0A2H3JKI4"/>
<feature type="transmembrane region" description="Helical" evidence="7">
    <location>
        <begin position="174"/>
        <end position="197"/>
    </location>
</feature>
<evidence type="ECO:0000313" key="10">
    <source>
        <dbReference type="Proteomes" id="UP000218811"/>
    </source>
</evidence>